<name>A0A654F630_ARATH</name>
<dbReference type="KEGG" id="ath:AT3G11350"/>
<sequence>MSMTLSLQRHAKRILAYSNRPRFFCSYRNGTLSTNQTLHGRIEAALDQKAEITARLHQALEVSDWMIEHKICCLVPEDFSARFQLIENVLGLEEAEKYFESIPENLRGESLYTALLRSYAKRSEKKYLDRASRIHIQEDERISSFGTRDKVDESLREMKESNIDLDRLTVNKALRVYAAASDVAAMERFLADWEGTVKLDLMISTEQRRYTNEWQCSRLEFDVRMPIMLVSAYREKGMVEKAEKLMTRWGLKYRLCSKACIGDKAMKLVLEMKENKIEPDSVTINNVLRVNAYGLALESMEKFKSKWDGDGKTKLDAMAAAYERAGLLLKAIEIQRSKKEVYRLWNEYKNKANDGIARE</sequence>
<evidence type="ECO:0000313" key="3">
    <source>
        <dbReference type="EMBL" id="CAA0382051.1"/>
    </source>
</evidence>
<dbReference type="EMBL" id="CACSHJ010000089">
    <property type="protein sequence ID" value="CAA0382051.1"/>
    <property type="molecule type" value="Genomic_DNA"/>
</dbReference>
<evidence type="ECO:0000313" key="6">
    <source>
        <dbReference type="Proteomes" id="UP000434276"/>
    </source>
</evidence>
<dbReference type="PANTHER" id="PTHR45717">
    <property type="entry name" value="OS12G0527900 PROTEIN"/>
    <property type="match status" value="1"/>
</dbReference>
<proteinExistence type="inferred from homology"/>
<comment type="similarity">
    <text evidence="1">Belongs to the PPR family. P subfamily.</text>
</comment>
<evidence type="ECO:0000313" key="2">
    <source>
        <dbReference type="Araport" id="AT3G11350"/>
    </source>
</evidence>
<dbReference type="Proteomes" id="UP000434276">
    <property type="component" value="Unassembled WGS sequence"/>
</dbReference>
<evidence type="ECO:0000313" key="4">
    <source>
        <dbReference type="EMBL" id="VYS57004.1"/>
    </source>
</evidence>
<organism evidence="4 5">
    <name type="scientific">Arabidopsis thaliana</name>
    <name type="common">Mouse-ear cress</name>
    <dbReference type="NCBI Taxonomy" id="3702"/>
    <lineage>
        <taxon>Eukaryota</taxon>
        <taxon>Viridiplantae</taxon>
        <taxon>Streptophyta</taxon>
        <taxon>Embryophyta</taxon>
        <taxon>Tracheophyta</taxon>
        <taxon>Spermatophyta</taxon>
        <taxon>Magnoliopsida</taxon>
        <taxon>eudicotyledons</taxon>
        <taxon>Gunneridae</taxon>
        <taxon>Pentapetalae</taxon>
        <taxon>rosids</taxon>
        <taxon>malvids</taxon>
        <taxon>Brassicales</taxon>
        <taxon>Brassicaceae</taxon>
        <taxon>Camelineae</taxon>
        <taxon>Arabidopsis</taxon>
    </lineage>
</organism>
<gene>
    <name evidence="2" type="ordered locus">At3g11350</name>
    <name evidence="4" type="ORF">AN1_LOCUS12455</name>
    <name evidence="3" type="ORF">C24_LOCUS12284</name>
</gene>
<dbReference type="Proteomes" id="UP000426265">
    <property type="component" value="Unassembled WGS sequence"/>
</dbReference>
<evidence type="ECO:0000313" key="5">
    <source>
        <dbReference type="Proteomes" id="UP000426265"/>
    </source>
</evidence>
<accession>A0A654F630</accession>
<dbReference type="OMA" id="IEHKICC"/>
<evidence type="ECO:0000256" key="1">
    <source>
        <dbReference type="ARBA" id="ARBA00007626"/>
    </source>
</evidence>
<dbReference type="SMR" id="A0A654F630"/>
<protein>
    <submittedName>
        <fullName evidence="4">Uncharacterized protein</fullName>
    </submittedName>
</protein>
<reference evidence="4 5" key="1">
    <citation type="submission" date="2019-11" db="EMBL/GenBank/DDBJ databases">
        <authorList>
            <person name="Jiao W.-B."/>
            <person name="Schneeberger K."/>
        </authorList>
    </citation>
    <scope>NUCLEOTIDE SEQUENCE [LARGE SCALE GENOMIC DNA]</scope>
    <source>
        <strain evidence="5">cv. An-1</strain>
        <strain evidence="6">cv. C24</strain>
    </source>
</reference>
<dbReference type="GeneID" id="820308"/>
<dbReference type="EMBL" id="CACRSJ010000106">
    <property type="protein sequence ID" value="VYS57004.1"/>
    <property type="molecule type" value="Genomic_DNA"/>
</dbReference>
<dbReference type="OrthoDB" id="1112992at2759"/>
<dbReference type="PANTHER" id="PTHR45717:SF30">
    <property type="entry name" value="PENTATRICOPEPTIDE REPEAT (PPR) SUPERFAMILY PROTEIN"/>
    <property type="match status" value="1"/>
</dbReference>
<dbReference type="Araport" id="AT3G11350"/>
<dbReference type="InterPro" id="IPR011990">
    <property type="entry name" value="TPR-like_helical_dom_sf"/>
</dbReference>
<dbReference type="AlphaFoldDB" id="A0A654F630"/>
<dbReference type="ExpressionAtlas" id="A0A654F630">
    <property type="expression patterns" value="baseline and differential"/>
</dbReference>
<dbReference type="Gene3D" id="1.25.40.10">
    <property type="entry name" value="Tetratricopeptide repeat domain"/>
    <property type="match status" value="1"/>
</dbReference>